<proteinExistence type="predicted"/>
<organism evidence="2 3">
    <name type="scientific">Acidisoma cellulosilyticum</name>
    <dbReference type="NCBI Taxonomy" id="2802395"/>
    <lineage>
        <taxon>Bacteria</taxon>
        <taxon>Pseudomonadati</taxon>
        <taxon>Pseudomonadota</taxon>
        <taxon>Alphaproteobacteria</taxon>
        <taxon>Acetobacterales</taxon>
        <taxon>Acidocellaceae</taxon>
        <taxon>Acidisoma</taxon>
    </lineage>
</organism>
<evidence type="ECO:0000256" key="1">
    <source>
        <dbReference type="SAM" id="SignalP"/>
    </source>
</evidence>
<feature type="chain" id="PRO_5036706282" evidence="1">
    <location>
        <begin position="31"/>
        <end position="86"/>
    </location>
</feature>
<feature type="signal peptide" evidence="1">
    <location>
        <begin position="1"/>
        <end position="30"/>
    </location>
</feature>
<dbReference type="RefSeq" id="WP_227306234.1">
    <property type="nucleotide sequence ID" value="NZ_JAESVA010000002.1"/>
</dbReference>
<accession>A0A964E2U8</accession>
<gene>
    <name evidence="2" type="ORF">ACELLULO517_05100</name>
</gene>
<protein>
    <submittedName>
        <fullName evidence="2">Uncharacterized protein</fullName>
    </submittedName>
</protein>
<comment type="caution">
    <text evidence="2">The sequence shown here is derived from an EMBL/GenBank/DDBJ whole genome shotgun (WGS) entry which is preliminary data.</text>
</comment>
<keyword evidence="3" id="KW-1185">Reference proteome</keyword>
<sequence length="86" mass="8673">MPLFKTSMSRMVAVAIFAAGTGLGAGMAVAGQPDMEGALHALESAQGHLSRVTQNKGGHAAAARQLVAQAISEVQAGIMFGHAQGE</sequence>
<dbReference type="EMBL" id="JAESVA010000002">
    <property type="protein sequence ID" value="MCB8879602.1"/>
    <property type="molecule type" value="Genomic_DNA"/>
</dbReference>
<name>A0A964E2U8_9PROT</name>
<dbReference type="Proteomes" id="UP000721844">
    <property type="component" value="Unassembled WGS sequence"/>
</dbReference>
<dbReference type="AlphaFoldDB" id="A0A964E2U8"/>
<evidence type="ECO:0000313" key="3">
    <source>
        <dbReference type="Proteomes" id="UP000721844"/>
    </source>
</evidence>
<evidence type="ECO:0000313" key="2">
    <source>
        <dbReference type="EMBL" id="MCB8879602.1"/>
    </source>
</evidence>
<reference evidence="2 3" key="1">
    <citation type="journal article" date="2021" name="Microorganisms">
        <title>Acidisoma silvae sp. nov. and Acidisomacellulosilytica sp. nov., Two Acidophilic Bacteria Isolated from Decaying Wood, Hydrolyzing Cellulose and Producing Poly-3-hydroxybutyrate.</title>
        <authorList>
            <person name="Mieszkin S."/>
            <person name="Pouder E."/>
            <person name="Uroz S."/>
            <person name="Simon-Colin C."/>
            <person name="Alain K."/>
        </authorList>
    </citation>
    <scope>NUCLEOTIDE SEQUENCE [LARGE SCALE GENOMIC DNA]</scope>
    <source>
        <strain evidence="2 3">HW T5.17</strain>
    </source>
</reference>
<keyword evidence="1" id="KW-0732">Signal</keyword>